<organism evidence="1 2">
    <name type="scientific">Roseofilum casamattae BLCC-M143</name>
    <dbReference type="NCBI Taxonomy" id="3022442"/>
    <lineage>
        <taxon>Bacteria</taxon>
        <taxon>Bacillati</taxon>
        <taxon>Cyanobacteriota</taxon>
        <taxon>Cyanophyceae</taxon>
        <taxon>Desertifilales</taxon>
        <taxon>Desertifilaceae</taxon>
        <taxon>Roseofilum</taxon>
        <taxon>Roseofilum casamattae</taxon>
    </lineage>
</organism>
<evidence type="ECO:0000313" key="2">
    <source>
        <dbReference type="Proteomes" id="UP001232992"/>
    </source>
</evidence>
<dbReference type="RefSeq" id="WP_283759978.1">
    <property type="nucleotide sequence ID" value="NZ_JAQOSQ010000031.1"/>
</dbReference>
<keyword evidence="2" id="KW-1185">Reference proteome</keyword>
<sequence>MIAVDTNILVRYFTRDDRQQWQQAADIIQQNQPCNEGNDSL</sequence>
<proteinExistence type="predicted"/>
<gene>
    <name evidence="1" type="ORF">PMH09_19280</name>
</gene>
<dbReference type="SUPFAM" id="SSF88723">
    <property type="entry name" value="PIN domain-like"/>
    <property type="match status" value="1"/>
</dbReference>
<dbReference type="EMBL" id="JAQOSQ010000031">
    <property type="protein sequence ID" value="MDJ1185334.1"/>
    <property type="molecule type" value="Genomic_DNA"/>
</dbReference>
<dbReference type="InterPro" id="IPR029060">
    <property type="entry name" value="PIN-like_dom_sf"/>
</dbReference>
<dbReference type="Proteomes" id="UP001232992">
    <property type="component" value="Unassembled WGS sequence"/>
</dbReference>
<accession>A0ABT7C1N1</accession>
<evidence type="ECO:0000313" key="1">
    <source>
        <dbReference type="EMBL" id="MDJ1185334.1"/>
    </source>
</evidence>
<protein>
    <recommendedName>
        <fullName evidence="3">PIN domain-containing protein</fullName>
    </recommendedName>
</protein>
<name>A0ABT7C1N1_9CYAN</name>
<comment type="caution">
    <text evidence="1">The sequence shown here is derived from an EMBL/GenBank/DDBJ whole genome shotgun (WGS) entry which is preliminary data.</text>
</comment>
<evidence type="ECO:0008006" key="3">
    <source>
        <dbReference type="Google" id="ProtNLM"/>
    </source>
</evidence>
<reference evidence="1 2" key="1">
    <citation type="submission" date="2023-01" db="EMBL/GenBank/DDBJ databases">
        <title>Novel diversity within Roseofilum (Cyanobacteria; Desertifilaceae) from marine benthic mats with descriptions of four novel species.</title>
        <authorList>
            <person name="Wang Y."/>
            <person name="Berthold D.E."/>
            <person name="Hu J."/>
            <person name="Lefler F.W."/>
            <person name="Laughinghouse H.D. IV."/>
        </authorList>
    </citation>
    <scope>NUCLEOTIDE SEQUENCE [LARGE SCALE GENOMIC DNA]</scope>
    <source>
        <strain evidence="1 2">BLCC-M143</strain>
    </source>
</reference>